<evidence type="ECO:0000313" key="3">
    <source>
        <dbReference type="Proteomes" id="UP001549162"/>
    </source>
</evidence>
<comment type="caution">
    <text evidence="2">The sequence shown here is derived from an EMBL/GenBank/DDBJ whole genome shotgun (WGS) entry which is preliminary data.</text>
</comment>
<keyword evidence="1" id="KW-1133">Transmembrane helix</keyword>
<keyword evidence="3" id="KW-1185">Reference proteome</keyword>
<sequence length="339" mass="38778">MNERIKKVVIFAIFILVLLLFSFTAFFSESLLWPNSSVNREFDGILFNNSDGVDDFRVTRAVVNREGQKLIKYDLKFSYKGEDSTARILGIPARQIFFDEGINYKNSNVKLKGDFDKVNESLFKEKLRLKDFYSKIDNKEYQAVSEVKLNLTEKIEDYNFSIYYVPNPLYFSGGQLVENTSVFVTNAKVSDWQESTKTTDSIKEAFNNSGYYINKLELVNEKIVSKISTINTVTTILFLVLALATIALIWIGKGNLMIYLAALFIMIPSFYRFIGKGTSTWGIILIYPLLAFIASLVAKLLANNSEKKLTTNDFKQSLAFTILFFVICIIIFIIPRTFI</sequence>
<proteinExistence type="predicted"/>
<feature type="transmembrane region" description="Helical" evidence="1">
    <location>
        <begin position="280"/>
        <end position="302"/>
    </location>
</feature>
<feature type="transmembrane region" description="Helical" evidence="1">
    <location>
        <begin position="314"/>
        <end position="334"/>
    </location>
</feature>
<accession>A0ABV2J9L0</accession>
<keyword evidence="1" id="KW-0812">Transmembrane</keyword>
<dbReference type="EMBL" id="JBEPMA010000005">
    <property type="protein sequence ID" value="MET3617461.1"/>
    <property type="molecule type" value="Genomic_DNA"/>
</dbReference>
<evidence type="ECO:0000313" key="2">
    <source>
        <dbReference type="EMBL" id="MET3617461.1"/>
    </source>
</evidence>
<reference evidence="2 3" key="1">
    <citation type="submission" date="2024-06" db="EMBL/GenBank/DDBJ databases">
        <title>Genomic Encyclopedia of Type Strains, Phase IV (KMG-IV): sequencing the most valuable type-strain genomes for metagenomic binning, comparative biology and taxonomic classification.</title>
        <authorList>
            <person name="Goeker M."/>
        </authorList>
    </citation>
    <scope>NUCLEOTIDE SEQUENCE [LARGE SCALE GENOMIC DNA]</scope>
    <source>
        <strain evidence="2 3">DSM 21460</strain>
    </source>
</reference>
<name>A0ABV2J9L0_9FIRM</name>
<feature type="transmembrane region" description="Helical" evidence="1">
    <location>
        <begin position="256"/>
        <end position="274"/>
    </location>
</feature>
<gene>
    <name evidence="2" type="ORF">ABID14_001092</name>
</gene>
<feature type="transmembrane region" description="Helical" evidence="1">
    <location>
        <begin position="230"/>
        <end position="251"/>
    </location>
</feature>
<evidence type="ECO:0000256" key="1">
    <source>
        <dbReference type="SAM" id="Phobius"/>
    </source>
</evidence>
<dbReference type="RefSeq" id="WP_354367937.1">
    <property type="nucleotide sequence ID" value="NZ_JBEPMA010000005.1"/>
</dbReference>
<organism evidence="2 3">
    <name type="scientific">Peptoniphilus olsenii</name>
    <dbReference type="NCBI Taxonomy" id="411570"/>
    <lineage>
        <taxon>Bacteria</taxon>
        <taxon>Bacillati</taxon>
        <taxon>Bacillota</taxon>
        <taxon>Tissierellia</taxon>
        <taxon>Tissierellales</taxon>
        <taxon>Peptoniphilaceae</taxon>
        <taxon>Peptoniphilus</taxon>
    </lineage>
</organism>
<dbReference type="Proteomes" id="UP001549162">
    <property type="component" value="Unassembled WGS sequence"/>
</dbReference>
<evidence type="ECO:0008006" key="4">
    <source>
        <dbReference type="Google" id="ProtNLM"/>
    </source>
</evidence>
<protein>
    <recommendedName>
        <fullName evidence="4">DUF2207 domain-containing protein</fullName>
    </recommendedName>
</protein>
<keyword evidence="1" id="KW-0472">Membrane</keyword>